<keyword evidence="2" id="KW-0813">Transport</keyword>
<dbReference type="AlphaFoldDB" id="A0A3B1CAJ3"/>
<dbReference type="InterPro" id="IPR002528">
    <property type="entry name" value="MATE_fam"/>
</dbReference>
<feature type="transmembrane region" description="Helical" evidence="10">
    <location>
        <begin position="51"/>
        <end position="75"/>
    </location>
</feature>
<keyword evidence="4" id="KW-1003">Cell membrane</keyword>
<evidence type="ECO:0000256" key="2">
    <source>
        <dbReference type="ARBA" id="ARBA00022448"/>
    </source>
</evidence>
<dbReference type="InterPro" id="IPR048279">
    <property type="entry name" value="MdtK-like"/>
</dbReference>
<evidence type="ECO:0000256" key="9">
    <source>
        <dbReference type="ARBA" id="ARBA00031636"/>
    </source>
</evidence>
<feature type="transmembrane region" description="Helical" evidence="10">
    <location>
        <begin position="128"/>
        <end position="146"/>
    </location>
</feature>
<gene>
    <name evidence="11" type="ORF">MNBD_IGNAVI01-2406</name>
</gene>
<proteinExistence type="predicted"/>
<keyword evidence="8 10" id="KW-0472">Membrane</keyword>
<dbReference type="CDD" id="cd13131">
    <property type="entry name" value="MATE_NorM_like"/>
    <property type="match status" value="1"/>
</dbReference>
<evidence type="ECO:0000256" key="5">
    <source>
        <dbReference type="ARBA" id="ARBA00022692"/>
    </source>
</evidence>
<dbReference type="PANTHER" id="PTHR43298:SF2">
    <property type="entry name" value="FMN_FAD EXPORTER YEEO-RELATED"/>
    <property type="match status" value="1"/>
</dbReference>
<dbReference type="GO" id="GO:0015297">
    <property type="term" value="F:antiporter activity"/>
    <property type="evidence" value="ECO:0007669"/>
    <property type="project" value="UniProtKB-KW"/>
</dbReference>
<dbReference type="PIRSF" id="PIRSF006603">
    <property type="entry name" value="DinF"/>
    <property type="match status" value="1"/>
</dbReference>
<accession>A0A3B1CAJ3</accession>
<feature type="transmembrane region" description="Helical" evidence="10">
    <location>
        <begin position="96"/>
        <end position="116"/>
    </location>
</feature>
<dbReference type="PANTHER" id="PTHR43298">
    <property type="entry name" value="MULTIDRUG RESISTANCE PROTEIN NORM-RELATED"/>
    <property type="match status" value="1"/>
</dbReference>
<evidence type="ECO:0000256" key="3">
    <source>
        <dbReference type="ARBA" id="ARBA00022449"/>
    </source>
</evidence>
<feature type="transmembrane region" description="Helical" evidence="10">
    <location>
        <begin position="389"/>
        <end position="409"/>
    </location>
</feature>
<evidence type="ECO:0000256" key="6">
    <source>
        <dbReference type="ARBA" id="ARBA00022989"/>
    </source>
</evidence>
<dbReference type="EMBL" id="UOGD01000374">
    <property type="protein sequence ID" value="VAX27229.1"/>
    <property type="molecule type" value="Genomic_DNA"/>
</dbReference>
<feature type="transmembrane region" description="Helical" evidence="10">
    <location>
        <begin position="271"/>
        <end position="294"/>
    </location>
</feature>
<keyword evidence="6 10" id="KW-1133">Transmembrane helix</keyword>
<dbReference type="GO" id="GO:0005886">
    <property type="term" value="C:plasma membrane"/>
    <property type="evidence" value="ECO:0007669"/>
    <property type="project" value="UniProtKB-SubCell"/>
</dbReference>
<dbReference type="GO" id="GO:0006811">
    <property type="term" value="P:monoatomic ion transport"/>
    <property type="evidence" value="ECO:0007669"/>
    <property type="project" value="UniProtKB-KW"/>
</dbReference>
<keyword evidence="5 10" id="KW-0812">Transmembrane</keyword>
<protein>
    <recommendedName>
        <fullName evidence="9">Multidrug-efflux transporter</fullName>
    </recommendedName>
</protein>
<feature type="transmembrane region" description="Helical" evidence="10">
    <location>
        <begin position="197"/>
        <end position="217"/>
    </location>
</feature>
<dbReference type="Pfam" id="PF01554">
    <property type="entry name" value="MatE"/>
    <property type="match status" value="2"/>
</dbReference>
<evidence type="ECO:0000256" key="4">
    <source>
        <dbReference type="ARBA" id="ARBA00022475"/>
    </source>
</evidence>
<feature type="transmembrane region" description="Helical" evidence="10">
    <location>
        <begin position="315"/>
        <end position="335"/>
    </location>
</feature>
<feature type="transmembrane region" description="Helical" evidence="10">
    <location>
        <begin position="12"/>
        <end position="31"/>
    </location>
</feature>
<feature type="transmembrane region" description="Helical" evidence="10">
    <location>
        <begin position="415"/>
        <end position="432"/>
    </location>
</feature>
<dbReference type="NCBIfam" id="TIGR00797">
    <property type="entry name" value="matE"/>
    <property type="match status" value="1"/>
</dbReference>
<keyword evidence="7" id="KW-0406">Ion transport</keyword>
<feature type="transmembrane region" description="Helical" evidence="10">
    <location>
        <begin position="237"/>
        <end position="265"/>
    </location>
</feature>
<dbReference type="InterPro" id="IPR050222">
    <property type="entry name" value="MATE_MdtK"/>
</dbReference>
<keyword evidence="3" id="KW-0050">Antiport</keyword>
<evidence type="ECO:0000256" key="10">
    <source>
        <dbReference type="SAM" id="Phobius"/>
    </source>
</evidence>
<comment type="subcellular location">
    <subcellularLocation>
        <location evidence="1">Cell membrane</location>
        <topology evidence="1">Multi-pass membrane protein</topology>
    </subcellularLocation>
</comment>
<name>A0A3B1CAJ3_9ZZZZ</name>
<evidence type="ECO:0000256" key="1">
    <source>
        <dbReference type="ARBA" id="ARBA00004651"/>
    </source>
</evidence>
<organism evidence="11">
    <name type="scientific">hydrothermal vent metagenome</name>
    <dbReference type="NCBI Taxonomy" id="652676"/>
    <lineage>
        <taxon>unclassified sequences</taxon>
        <taxon>metagenomes</taxon>
        <taxon>ecological metagenomes</taxon>
    </lineage>
</organism>
<evidence type="ECO:0000256" key="7">
    <source>
        <dbReference type="ARBA" id="ARBA00023065"/>
    </source>
</evidence>
<sequence>MTDIKMHIKETLKLAYPVIIGQLGHMMLGVVDSLMVGKLGAVPLAAASLVNGLILLVIVLGIGMSVALTSLVAIAKGSEDHDQCGIILRQGLLVNLVFSILLVFIVYFFADIIYYLNQPHEVAVYAESYLKILSFSIIPFMMFQTYKQFIEGLSFTKPAMIILIFANIVNAFGNWILIYGNLGMPKLELDGAGYSTLLTRIFIAAAIFIYVVTAKQFKQYDPTLRFRSINWKIIKKIIDLGIPGGFQMFFEVGGFAFAAVMIGWIGANELAAHQIAINLASITFMVGLGISIAATIRVGNYLGKKDLAGIKNAGYSALFIIAGIMASFGIMFIILRNFLPTLYIDDPVVVEIASSLIIIAAIFQVVDGLQVVGIGILRGLTDLKAPMIIAFIAYWVIGLPSAYLLGFTFGFGVEGVWISFVIGLSIAAIFFIRRFQRFLRVTTFEEVTE</sequence>
<feature type="transmembrane region" description="Helical" evidence="10">
    <location>
        <begin position="355"/>
        <end position="377"/>
    </location>
</feature>
<feature type="transmembrane region" description="Helical" evidence="10">
    <location>
        <begin position="158"/>
        <end position="177"/>
    </location>
</feature>
<evidence type="ECO:0000256" key="8">
    <source>
        <dbReference type="ARBA" id="ARBA00023136"/>
    </source>
</evidence>
<evidence type="ECO:0000313" key="11">
    <source>
        <dbReference type="EMBL" id="VAX27229.1"/>
    </source>
</evidence>
<dbReference type="GO" id="GO:0042910">
    <property type="term" value="F:xenobiotic transmembrane transporter activity"/>
    <property type="evidence" value="ECO:0007669"/>
    <property type="project" value="InterPro"/>
</dbReference>
<reference evidence="11" key="1">
    <citation type="submission" date="2018-06" db="EMBL/GenBank/DDBJ databases">
        <authorList>
            <person name="Zhirakovskaya E."/>
        </authorList>
    </citation>
    <scope>NUCLEOTIDE SEQUENCE</scope>
</reference>